<reference evidence="1 2" key="1">
    <citation type="journal article" date="2018" name="Aquat. Microb. Ecol.">
        <title>Gammaproteobacterial methanotrophs dominate.</title>
        <authorList>
            <person name="Rissanen A.J."/>
            <person name="Saarenheimo J."/>
            <person name="Tiirola M."/>
            <person name="Peura S."/>
            <person name="Aalto S.L."/>
            <person name="Karvinen A."/>
            <person name="Nykanen H."/>
        </authorList>
    </citation>
    <scope>NUCLEOTIDE SEQUENCE [LARGE SCALE GENOMIC DNA]</scope>
    <source>
        <strain evidence="1">AMbin10</strain>
    </source>
</reference>
<sequence>MGKTFIVGVLAVDVPELFHRENRLYIGKNLILVEIQQADNTQWDSLKFPIASILTPKSELMLK</sequence>
<proteinExistence type="predicted"/>
<evidence type="ECO:0000313" key="2">
    <source>
        <dbReference type="Proteomes" id="UP000249396"/>
    </source>
</evidence>
<dbReference type="Proteomes" id="UP000249396">
    <property type="component" value="Unassembled WGS sequence"/>
</dbReference>
<evidence type="ECO:0000313" key="1">
    <source>
        <dbReference type="EMBL" id="PZN75514.1"/>
    </source>
</evidence>
<gene>
    <name evidence="1" type="ORF">DM484_18585</name>
</gene>
<accession>A0A2W4SS10</accession>
<comment type="caution">
    <text evidence="1">The sequence shown here is derived from an EMBL/GenBank/DDBJ whole genome shotgun (WGS) entry which is preliminary data.</text>
</comment>
<organism evidence="1 2">
    <name type="scientific">Candidatus Methylumidiphilus alinenensis</name>
    <dbReference type="NCBI Taxonomy" id="2202197"/>
    <lineage>
        <taxon>Bacteria</taxon>
        <taxon>Pseudomonadati</taxon>
        <taxon>Pseudomonadota</taxon>
        <taxon>Gammaproteobacteria</taxon>
        <taxon>Methylococcales</taxon>
        <taxon>Candidatus Methylumidiphilus</taxon>
    </lineage>
</organism>
<dbReference type="AlphaFoldDB" id="A0A2W4SS10"/>
<dbReference type="EMBL" id="QJPH01000383">
    <property type="protein sequence ID" value="PZN75514.1"/>
    <property type="molecule type" value="Genomic_DNA"/>
</dbReference>
<name>A0A2W4SS10_9GAMM</name>
<protein>
    <submittedName>
        <fullName evidence="1">Uncharacterized protein</fullName>
    </submittedName>
</protein>